<comment type="caution">
    <text evidence="2">The sequence shown here is derived from an EMBL/GenBank/DDBJ whole genome shotgun (WGS) entry which is preliminary data.</text>
</comment>
<reference evidence="2" key="1">
    <citation type="submission" date="2020-10" db="EMBL/GenBank/DDBJ databases">
        <title>Phylogeny of dyella-like bacteria.</title>
        <authorList>
            <person name="Fu J."/>
        </authorList>
    </citation>
    <scope>NUCLEOTIDE SEQUENCE</scope>
    <source>
        <strain evidence="2">DHON07</strain>
    </source>
</reference>
<keyword evidence="2" id="KW-0969">Cilium</keyword>
<gene>
    <name evidence="2" type="ORF">ISS99_03065</name>
</gene>
<dbReference type="Gene3D" id="2.30.330.10">
    <property type="entry name" value="SpoA-like"/>
    <property type="match status" value="1"/>
</dbReference>
<evidence type="ECO:0000313" key="2">
    <source>
        <dbReference type="EMBL" id="MBM7128492.1"/>
    </source>
</evidence>
<protein>
    <submittedName>
        <fullName evidence="2">FliM/FliN family flagellar motor switch protein</fullName>
    </submittedName>
</protein>
<dbReference type="Proteomes" id="UP001430193">
    <property type="component" value="Unassembled WGS sequence"/>
</dbReference>
<dbReference type="EMBL" id="JADIKF010000034">
    <property type="protein sequence ID" value="MBM7128492.1"/>
    <property type="molecule type" value="Genomic_DNA"/>
</dbReference>
<sequence>MKVELAESLPCYPLCVELEGAVGALSVGIECAALYPEYSAELVRAACETEAVRIELIEWILMPWLDWLEARLGGALRISAVTLGRVMPPESVTLRLCAERGGQVQLAIAGSAMSWLAAAIRRAHPAPWSWMRVPLTAVLRVAAVSARELRALQSGAMVLLECPSPLFYLGHLRRRRLMTAQWNDETGGAVVRGQAHDAPAATPATEQLFELEELSFDIDVVLATRSLSLDEASALCPGAILDLERPVEGRHVTLACDGRVFARGTLAKVDERLAVLITESWGTRR</sequence>
<dbReference type="InterPro" id="IPR036429">
    <property type="entry name" value="SpoA-like_sf"/>
</dbReference>
<proteinExistence type="predicted"/>
<accession>A0ABS2KBE5</accession>
<dbReference type="InterPro" id="IPR001543">
    <property type="entry name" value="FliN-like_C"/>
</dbReference>
<keyword evidence="2" id="KW-0966">Cell projection</keyword>
<organism evidence="2 3">
    <name type="scientific">Dyella mobilis</name>
    <dbReference type="NCBI Taxonomy" id="1849582"/>
    <lineage>
        <taxon>Bacteria</taxon>
        <taxon>Pseudomonadati</taxon>
        <taxon>Pseudomonadota</taxon>
        <taxon>Gammaproteobacteria</taxon>
        <taxon>Lysobacterales</taxon>
        <taxon>Rhodanobacteraceae</taxon>
        <taxon>Dyella</taxon>
    </lineage>
</organism>
<evidence type="ECO:0000259" key="1">
    <source>
        <dbReference type="Pfam" id="PF01052"/>
    </source>
</evidence>
<dbReference type="SUPFAM" id="SSF101801">
    <property type="entry name" value="Surface presentation of antigens (SPOA)"/>
    <property type="match status" value="1"/>
</dbReference>
<keyword evidence="2" id="KW-0282">Flagellum</keyword>
<feature type="domain" description="Flagellar motor switch protein FliN-like C-terminal" evidence="1">
    <location>
        <begin position="210"/>
        <end position="279"/>
    </location>
</feature>
<keyword evidence="3" id="KW-1185">Reference proteome</keyword>
<name>A0ABS2KBE5_9GAMM</name>
<dbReference type="Pfam" id="PF01052">
    <property type="entry name" value="FliMN_C"/>
    <property type="match status" value="1"/>
</dbReference>
<evidence type="ECO:0000313" key="3">
    <source>
        <dbReference type="Proteomes" id="UP001430193"/>
    </source>
</evidence>